<proteinExistence type="predicted"/>
<reference evidence="3" key="1">
    <citation type="journal article" date="2019" name="Int. J. Syst. Evol. Microbiol.">
        <title>The Global Catalogue of Microorganisms (GCM) 10K type strain sequencing project: providing services to taxonomists for standard genome sequencing and annotation.</title>
        <authorList>
            <consortium name="The Broad Institute Genomics Platform"/>
            <consortium name="The Broad Institute Genome Sequencing Center for Infectious Disease"/>
            <person name="Wu L."/>
            <person name="Ma J."/>
        </authorList>
    </citation>
    <scope>NUCLEOTIDE SEQUENCE [LARGE SCALE GENOMIC DNA]</scope>
    <source>
        <strain evidence="3">CCM 8930</strain>
    </source>
</reference>
<comment type="caution">
    <text evidence="2">The sequence shown here is derived from an EMBL/GenBank/DDBJ whole genome shotgun (WGS) entry which is preliminary data.</text>
</comment>
<dbReference type="RefSeq" id="WP_137616597.1">
    <property type="nucleotide sequence ID" value="NZ_BJDI01000010.1"/>
</dbReference>
<dbReference type="Proteomes" id="UP001596171">
    <property type="component" value="Unassembled WGS sequence"/>
</dbReference>
<keyword evidence="3" id="KW-1185">Reference proteome</keyword>
<sequence length="66" mass="7850">MADKPTEAHLKANRKWDDKNKERKQYINKRSVARNFIKQLATNDDLSEMLALISDRHKILKKQIDE</sequence>
<evidence type="ECO:0000256" key="1">
    <source>
        <dbReference type="SAM" id="MobiDB-lite"/>
    </source>
</evidence>
<evidence type="ECO:0000313" key="2">
    <source>
        <dbReference type="EMBL" id="MFC6202552.1"/>
    </source>
</evidence>
<name>A0ABW1SMN7_9LACO</name>
<feature type="region of interest" description="Disordered" evidence="1">
    <location>
        <begin position="1"/>
        <end position="22"/>
    </location>
</feature>
<dbReference type="EMBL" id="JBHSSE010000024">
    <property type="protein sequence ID" value="MFC6202552.1"/>
    <property type="molecule type" value="Genomic_DNA"/>
</dbReference>
<protein>
    <recommendedName>
        <fullName evidence="4">Phage protein</fullName>
    </recommendedName>
</protein>
<accession>A0ABW1SMN7</accession>
<evidence type="ECO:0008006" key="4">
    <source>
        <dbReference type="Google" id="ProtNLM"/>
    </source>
</evidence>
<organism evidence="2 3">
    <name type="scientific">Lactiplantibacillus nangangensis</name>
    <dbReference type="NCBI Taxonomy" id="2559917"/>
    <lineage>
        <taxon>Bacteria</taxon>
        <taxon>Bacillati</taxon>
        <taxon>Bacillota</taxon>
        <taxon>Bacilli</taxon>
        <taxon>Lactobacillales</taxon>
        <taxon>Lactobacillaceae</taxon>
        <taxon>Lactiplantibacillus</taxon>
    </lineage>
</organism>
<gene>
    <name evidence="2" type="ORF">ACFP1L_11830</name>
</gene>
<evidence type="ECO:0000313" key="3">
    <source>
        <dbReference type="Proteomes" id="UP001596171"/>
    </source>
</evidence>